<sequence length="258" mass="29803">MKVNVHKYLERIGITGDVHADYPSLRRLQEHHMLSVPFENLDIMNGRPIELKLESMYDKIVGKRRGGYCYELNGLFGWLLQNLGYSVSILSGQVRRDDGTFGPEFDHMVLLVTLDEDYIVDVGFGDSVRSPLPLSGKVVTDVSGSYRITHEQDSDVLFFQKKFEDEWVSEFRFTLQPHKLEDFYDMNVYQQTSPESHFTHKLICSMATPNGRISISGDFFIETIGSEKNRRAIRCNEERNDLLRSRFDIDMSEPSLSE</sequence>
<dbReference type="InterPro" id="IPR053710">
    <property type="entry name" value="Arylamine_NAT_domain_sf"/>
</dbReference>
<keyword evidence="3" id="KW-0808">Transferase</keyword>
<dbReference type="Gene3D" id="3.30.2140.20">
    <property type="match status" value="1"/>
</dbReference>
<dbReference type="EMBL" id="FPBV01000031">
    <property type="protein sequence ID" value="SFV06701.1"/>
    <property type="molecule type" value="Genomic_DNA"/>
</dbReference>
<dbReference type="PANTHER" id="PTHR11786:SF0">
    <property type="entry name" value="ARYLAMINE N-ACETYLTRANSFERASE 4-RELATED"/>
    <property type="match status" value="1"/>
</dbReference>
<reference evidence="4" key="1">
    <citation type="submission" date="2016-10" db="EMBL/GenBank/DDBJ databases">
        <authorList>
            <person name="Varghese N."/>
        </authorList>
    </citation>
    <scope>NUCLEOTIDE SEQUENCE [LARGE SCALE GENOMIC DNA]</scope>
    <source>
        <strain evidence="4">DSM 17980</strain>
    </source>
</reference>
<proteinExistence type="inferred from homology"/>
<name>A0A1I7LAH8_9BACL</name>
<accession>A0A1I7LAH8</accession>
<comment type="similarity">
    <text evidence="1 2">Belongs to the arylamine N-acetyltransferase family.</text>
</comment>
<dbReference type="Pfam" id="PF00797">
    <property type="entry name" value="Acetyltransf_2"/>
    <property type="match status" value="1"/>
</dbReference>
<evidence type="ECO:0000313" key="3">
    <source>
        <dbReference type="EMBL" id="SFV06701.1"/>
    </source>
</evidence>
<keyword evidence="4" id="KW-1185">Reference proteome</keyword>
<dbReference type="InterPro" id="IPR038765">
    <property type="entry name" value="Papain-like_cys_pep_sf"/>
</dbReference>
<evidence type="ECO:0000313" key="4">
    <source>
        <dbReference type="Proteomes" id="UP000183508"/>
    </source>
</evidence>
<dbReference type="SUPFAM" id="SSF54001">
    <property type="entry name" value="Cysteine proteinases"/>
    <property type="match status" value="1"/>
</dbReference>
<dbReference type="Proteomes" id="UP000183508">
    <property type="component" value="Unassembled WGS sequence"/>
</dbReference>
<dbReference type="STRING" id="392015.SAMN05421543_1317"/>
<dbReference type="PRINTS" id="PR01543">
    <property type="entry name" value="ANATRNSFRASE"/>
</dbReference>
<dbReference type="RefSeq" id="WP_083430629.1">
    <property type="nucleotide sequence ID" value="NZ_FPBV01000031.1"/>
</dbReference>
<dbReference type="OrthoDB" id="7181050at2"/>
<dbReference type="InterPro" id="IPR001447">
    <property type="entry name" value="Arylamine_N-AcTrfase"/>
</dbReference>
<gene>
    <name evidence="3" type="ORF">SAMN05421543_1317</name>
</gene>
<dbReference type="GO" id="GO:0016407">
    <property type="term" value="F:acetyltransferase activity"/>
    <property type="evidence" value="ECO:0007669"/>
    <property type="project" value="InterPro"/>
</dbReference>
<evidence type="ECO:0000256" key="2">
    <source>
        <dbReference type="RuleBase" id="RU003452"/>
    </source>
</evidence>
<protein>
    <submittedName>
        <fullName evidence="3">N-hydroxyarylamine O-acetyltransferase</fullName>
    </submittedName>
</protein>
<dbReference type="AlphaFoldDB" id="A0A1I7LAH8"/>
<evidence type="ECO:0000256" key="1">
    <source>
        <dbReference type="ARBA" id="ARBA00006547"/>
    </source>
</evidence>
<organism evidence="3 4">
    <name type="scientific">Alicyclobacillus macrosporangiidus</name>
    <dbReference type="NCBI Taxonomy" id="392015"/>
    <lineage>
        <taxon>Bacteria</taxon>
        <taxon>Bacillati</taxon>
        <taxon>Bacillota</taxon>
        <taxon>Bacilli</taxon>
        <taxon>Bacillales</taxon>
        <taxon>Alicyclobacillaceae</taxon>
        <taxon>Alicyclobacillus</taxon>
    </lineage>
</organism>
<dbReference type="PANTHER" id="PTHR11786">
    <property type="entry name" value="N-HYDROXYARYLAMINE O-ACETYLTRANSFERASE"/>
    <property type="match status" value="1"/>
</dbReference>